<protein>
    <recommendedName>
        <fullName evidence="4">Threonyl/alanyl tRNA synthetase SAD domain-containing protein</fullName>
    </recommendedName>
</protein>
<organism evidence="5">
    <name type="scientific">marine sediment metagenome</name>
    <dbReference type="NCBI Taxonomy" id="412755"/>
    <lineage>
        <taxon>unclassified sequences</taxon>
        <taxon>metagenomes</taxon>
        <taxon>ecological metagenomes</taxon>
    </lineage>
</organism>
<comment type="caution">
    <text evidence="5">The sequence shown here is derived from an EMBL/GenBank/DDBJ whole genome shotgun (WGS) entry which is preliminary data.</text>
</comment>
<dbReference type="InterPro" id="IPR051335">
    <property type="entry name" value="Alanyl-tRNA_Editing_Enzymes"/>
</dbReference>
<dbReference type="InterPro" id="IPR009000">
    <property type="entry name" value="Transl_B-barrel_sf"/>
</dbReference>
<dbReference type="Gene3D" id="2.40.30.130">
    <property type="match status" value="1"/>
</dbReference>
<dbReference type="GO" id="GO:0005524">
    <property type="term" value="F:ATP binding"/>
    <property type="evidence" value="ECO:0007669"/>
    <property type="project" value="InterPro"/>
</dbReference>
<name>X0RTM3_9ZZZZ</name>
<dbReference type="GO" id="GO:0043039">
    <property type="term" value="P:tRNA aminoacylation"/>
    <property type="evidence" value="ECO:0007669"/>
    <property type="project" value="InterPro"/>
</dbReference>
<evidence type="ECO:0000313" key="5">
    <source>
        <dbReference type="EMBL" id="GAF72133.1"/>
    </source>
</evidence>
<dbReference type="PANTHER" id="PTHR43462">
    <property type="entry name" value="ALANYL-TRNA EDITING PROTEIN"/>
    <property type="match status" value="1"/>
</dbReference>
<dbReference type="Gene3D" id="3.30.980.10">
    <property type="entry name" value="Threonyl-trna Synthetase, Chain A, domain 2"/>
    <property type="match status" value="1"/>
</dbReference>
<dbReference type="InterPro" id="IPR012947">
    <property type="entry name" value="tRNA_SAD"/>
</dbReference>
<gene>
    <name evidence="5" type="ORF">S01H1_17450</name>
</gene>
<accession>X0RTM3</accession>
<dbReference type="SUPFAM" id="SSF50447">
    <property type="entry name" value="Translation proteins"/>
    <property type="match status" value="1"/>
</dbReference>
<dbReference type="GO" id="GO:0002161">
    <property type="term" value="F:aminoacyl-tRNA deacylase activity"/>
    <property type="evidence" value="ECO:0007669"/>
    <property type="project" value="UniProtKB-ARBA"/>
</dbReference>
<proteinExistence type="predicted"/>
<evidence type="ECO:0000256" key="1">
    <source>
        <dbReference type="ARBA" id="ARBA00001947"/>
    </source>
</evidence>
<dbReference type="GO" id="GO:0004812">
    <property type="term" value="F:aminoacyl-tRNA ligase activity"/>
    <property type="evidence" value="ECO:0007669"/>
    <property type="project" value="InterPro"/>
</dbReference>
<feature type="non-terminal residue" evidence="5">
    <location>
        <position position="270"/>
    </location>
</feature>
<evidence type="ECO:0000256" key="3">
    <source>
        <dbReference type="ARBA" id="ARBA00022833"/>
    </source>
</evidence>
<dbReference type="Pfam" id="PF07973">
    <property type="entry name" value="tRNA_SAD"/>
    <property type="match status" value="1"/>
</dbReference>
<dbReference type="PANTHER" id="PTHR43462:SF1">
    <property type="entry name" value="ALANYL-TRNA EDITING PROTEIN AARSD1"/>
    <property type="match status" value="1"/>
</dbReference>
<keyword evidence="3" id="KW-0862">Zinc</keyword>
<dbReference type="SMART" id="SM00863">
    <property type="entry name" value="tRNA_SAD"/>
    <property type="match status" value="1"/>
</dbReference>
<evidence type="ECO:0000259" key="4">
    <source>
        <dbReference type="SMART" id="SM00863"/>
    </source>
</evidence>
<reference evidence="5" key="1">
    <citation type="journal article" date="2014" name="Front. Microbiol.">
        <title>High frequency of phylogenetically diverse reductive dehalogenase-homologous genes in deep subseafloor sedimentary metagenomes.</title>
        <authorList>
            <person name="Kawai M."/>
            <person name="Futagami T."/>
            <person name="Toyoda A."/>
            <person name="Takaki Y."/>
            <person name="Nishi S."/>
            <person name="Hori S."/>
            <person name="Arai W."/>
            <person name="Tsubouchi T."/>
            <person name="Morono Y."/>
            <person name="Uchiyama I."/>
            <person name="Ito T."/>
            <person name="Fujiyama A."/>
            <person name="Inagaki F."/>
            <person name="Takami H."/>
        </authorList>
    </citation>
    <scope>NUCLEOTIDE SEQUENCE</scope>
    <source>
        <strain evidence="5">Expedition CK06-06</strain>
    </source>
</reference>
<comment type="cofactor">
    <cofactor evidence="1">
        <name>Zn(2+)</name>
        <dbReference type="ChEBI" id="CHEBI:29105"/>
    </cofactor>
</comment>
<dbReference type="EMBL" id="BARS01009260">
    <property type="protein sequence ID" value="GAF72133.1"/>
    <property type="molecule type" value="Genomic_DNA"/>
</dbReference>
<evidence type="ECO:0000256" key="2">
    <source>
        <dbReference type="ARBA" id="ARBA00022723"/>
    </source>
</evidence>
<dbReference type="GO" id="GO:0046872">
    <property type="term" value="F:metal ion binding"/>
    <property type="evidence" value="ECO:0007669"/>
    <property type="project" value="UniProtKB-KW"/>
</dbReference>
<keyword evidence="2" id="KW-0479">Metal-binding</keyword>
<dbReference type="SUPFAM" id="SSF55186">
    <property type="entry name" value="ThrRS/AlaRS common domain"/>
    <property type="match status" value="1"/>
</dbReference>
<dbReference type="AlphaFoldDB" id="X0RTM3"/>
<sequence>MKRLYWTSPELFETEVEVKAIAEAKVTIAPVIFHPDEGGQPADKGAIGQANVCNVEIINGRIVHTLDRTLNDGKYIARVDKQRRLYTASQHTAQHILSGIAEKQFGLGTTGVHIGFERCTVDFDKKIDSETVKELEQQSMEAVALNIPVETVFDDTDVRIRSDSKEIESDVIRVVKIGDYDKSACCGAHLWTTGQIGIIRIFDIESKKKGTRMFFLAGRKALEHSQLETSTLRELRKSAGCSTSELLTIFQKTLGHSKELTKEINRLWSR</sequence>
<dbReference type="InterPro" id="IPR018163">
    <property type="entry name" value="Thr/Ala-tRNA-synth_IIc_edit"/>
</dbReference>
<feature type="domain" description="Threonyl/alanyl tRNA synthetase SAD" evidence="4">
    <location>
        <begin position="172"/>
        <end position="214"/>
    </location>
</feature>